<dbReference type="Pfam" id="PF08843">
    <property type="entry name" value="AbiEii"/>
    <property type="match status" value="1"/>
</dbReference>
<sequence>MPDQYLHEREDFIDLLRILEQETGIQIQLIEKDYWIMHVLYGLKKQNFEFELKGGTSLSKGYQIIQRFSEDIDIHIKAPAHLEVNENPKSDKPKAIQSRKDFYDWLADNIQIDGIIAIKRDEAFDDTDKYRSGGIRLYYEAQTGYLEGMKECILLEAGFDTVTPNTQLLISCWAYDKAAENPKVKIIDNRAFDVACYHPGYTFVEKLQTVATKYRQEQETGEKKANLMRQYYDLYCLLDVPEVLEFIGTEAYFEHKKARFPKKDFEIPIAENEAFLLSNPEQRAEFEARYKATAALYYKGQVEFNSLIERITGVLLDKG</sequence>
<comment type="caution">
    <text evidence="1">The sequence shown here is derived from an EMBL/GenBank/DDBJ whole genome shotgun (WGS) entry which is preliminary data.</text>
</comment>
<evidence type="ECO:0000313" key="2">
    <source>
        <dbReference type="Proteomes" id="UP000619457"/>
    </source>
</evidence>
<dbReference type="Gene3D" id="3.10.450.620">
    <property type="entry name" value="JHP933, nucleotidyltransferase-like core domain"/>
    <property type="match status" value="1"/>
</dbReference>
<reference evidence="1" key="1">
    <citation type="journal article" date="2014" name="Int. J. Syst. Evol. Microbiol.">
        <title>Complete genome sequence of Corynebacterium casei LMG S-19264T (=DSM 44701T), isolated from a smear-ripened cheese.</title>
        <authorList>
            <consortium name="US DOE Joint Genome Institute (JGI-PGF)"/>
            <person name="Walter F."/>
            <person name="Albersmeier A."/>
            <person name="Kalinowski J."/>
            <person name="Ruckert C."/>
        </authorList>
    </citation>
    <scope>NUCLEOTIDE SEQUENCE</scope>
    <source>
        <strain evidence="1">KCTC 12368</strain>
    </source>
</reference>
<protein>
    <recommendedName>
        <fullName evidence="3">Nucleotidyl transferase AbiEii toxin, Type IV TA system</fullName>
    </recommendedName>
</protein>
<dbReference type="InterPro" id="IPR014942">
    <property type="entry name" value="AbiEii"/>
</dbReference>
<accession>A0A918PR68</accession>
<dbReference type="RefSeq" id="WP_018472380.1">
    <property type="nucleotide sequence ID" value="NZ_BMWX01000002.1"/>
</dbReference>
<dbReference type="AlphaFoldDB" id="A0A918PR68"/>
<name>A0A918PR68_9BACT</name>
<dbReference type="Proteomes" id="UP000619457">
    <property type="component" value="Unassembled WGS sequence"/>
</dbReference>
<evidence type="ECO:0000313" key="1">
    <source>
        <dbReference type="EMBL" id="GGZ20193.1"/>
    </source>
</evidence>
<organism evidence="1 2">
    <name type="scientific">Echinicola pacifica</name>
    <dbReference type="NCBI Taxonomy" id="346377"/>
    <lineage>
        <taxon>Bacteria</taxon>
        <taxon>Pseudomonadati</taxon>
        <taxon>Bacteroidota</taxon>
        <taxon>Cytophagia</taxon>
        <taxon>Cytophagales</taxon>
        <taxon>Cyclobacteriaceae</taxon>
        <taxon>Echinicola</taxon>
    </lineage>
</organism>
<dbReference type="EMBL" id="BMWX01000002">
    <property type="protein sequence ID" value="GGZ20193.1"/>
    <property type="molecule type" value="Genomic_DNA"/>
</dbReference>
<evidence type="ECO:0008006" key="3">
    <source>
        <dbReference type="Google" id="ProtNLM"/>
    </source>
</evidence>
<proteinExistence type="predicted"/>
<gene>
    <name evidence="1" type="ORF">GCM10007049_10930</name>
</gene>
<keyword evidence="2" id="KW-1185">Reference proteome</keyword>
<reference evidence="1" key="2">
    <citation type="submission" date="2020-09" db="EMBL/GenBank/DDBJ databases">
        <authorList>
            <person name="Sun Q."/>
            <person name="Kim S."/>
        </authorList>
    </citation>
    <scope>NUCLEOTIDE SEQUENCE</scope>
    <source>
        <strain evidence="1">KCTC 12368</strain>
    </source>
</reference>